<comment type="subcellular location">
    <subcellularLocation>
        <location evidence="1">Membrane</location>
        <topology evidence="1">Multi-pass membrane protein</topology>
    </subcellularLocation>
</comment>
<keyword evidence="6" id="KW-0456">Lyase</keyword>
<dbReference type="EMBL" id="PXYV01000023">
    <property type="protein sequence ID" value="PSR22008.1"/>
    <property type="molecule type" value="Genomic_DNA"/>
</dbReference>
<feature type="transmembrane region" description="Helical" evidence="5">
    <location>
        <begin position="62"/>
        <end position="85"/>
    </location>
</feature>
<evidence type="ECO:0000256" key="3">
    <source>
        <dbReference type="ARBA" id="ARBA00022989"/>
    </source>
</evidence>
<keyword evidence="2 5" id="KW-0812">Transmembrane</keyword>
<feature type="transmembrane region" description="Helical" evidence="5">
    <location>
        <begin position="280"/>
        <end position="299"/>
    </location>
</feature>
<dbReference type="Proteomes" id="UP000241848">
    <property type="component" value="Unassembled WGS sequence"/>
</dbReference>
<evidence type="ECO:0000256" key="2">
    <source>
        <dbReference type="ARBA" id="ARBA00022692"/>
    </source>
</evidence>
<reference evidence="6 7" key="1">
    <citation type="journal article" date="2014" name="BMC Genomics">
        <title>Comparison of environmental and isolate Sulfobacillus genomes reveals diverse carbon, sulfur, nitrogen, and hydrogen metabolisms.</title>
        <authorList>
            <person name="Justice N.B."/>
            <person name="Norman A."/>
            <person name="Brown C.T."/>
            <person name="Singh A."/>
            <person name="Thomas B.C."/>
            <person name="Banfield J.F."/>
        </authorList>
    </citation>
    <scope>NUCLEOTIDE SEQUENCE [LARGE SCALE GENOMIC DNA]</scope>
    <source>
        <strain evidence="6">AMDSBA3</strain>
    </source>
</reference>
<organism evidence="6 7">
    <name type="scientific">Sulfobacillus acidophilus</name>
    <dbReference type="NCBI Taxonomy" id="53633"/>
    <lineage>
        <taxon>Bacteria</taxon>
        <taxon>Bacillati</taxon>
        <taxon>Bacillota</taxon>
        <taxon>Clostridia</taxon>
        <taxon>Eubacteriales</taxon>
        <taxon>Clostridiales Family XVII. Incertae Sedis</taxon>
        <taxon>Sulfobacillus</taxon>
    </lineage>
</organism>
<keyword evidence="4 5" id="KW-0472">Membrane</keyword>
<evidence type="ECO:0000256" key="4">
    <source>
        <dbReference type="ARBA" id="ARBA00023136"/>
    </source>
</evidence>
<dbReference type="InterPro" id="IPR052561">
    <property type="entry name" value="ComplexI_Subunit1"/>
</dbReference>
<feature type="transmembrane region" description="Helical" evidence="5">
    <location>
        <begin position="91"/>
        <end position="109"/>
    </location>
</feature>
<evidence type="ECO:0000256" key="1">
    <source>
        <dbReference type="ARBA" id="ARBA00004141"/>
    </source>
</evidence>
<gene>
    <name evidence="6" type="ORF">C7B45_08380</name>
</gene>
<dbReference type="PANTHER" id="PTHR43359:SF1">
    <property type="entry name" value="FORMATE HYDROGENLYASE SUBUNIT 4-RELATED"/>
    <property type="match status" value="1"/>
</dbReference>
<evidence type="ECO:0000256" key="5">
    <source>
        <dbReference type="SAM" id="Phobius"/>
    </source>
</evidence>
<sequence length="304" mass="33141">MLWVAQVLGISLVLTLSPLMWGITQTTKARLQGRRGPSVWLMYWVMKKNWHKETTVPEFSSIIFRLAPSMTLAPLLVVLITIPIAGRVPALWPHNMLTVFFLLALERFWTGLAGLDSAGTFGGMGASRATTLGTGIEPALFAALGIFWEVSRHAAIEPLAPALRTNPASLFPWALASVSLALVLLAEWGRLPVDNPDTHLELTMIHEATLLEYDGRFLALSQWAMTLKITVLATLGWVILGPNLSSLWSNLALRLAEVTVTTVALGLIESRFTKLRFFQIPAYLAAAAGIGILAFYLLAGGLTV</sequence>
<comment type="caution">
    <text evidence="6">The sequence shown here is derived from an EMBL/GenBank/DDBJ whole genome shotgun (WGS) entry which is preliminary data.</text>
</comment>
<evidence type="ECO:0000313" key="6">
    <source>
        <dbReference type="EMBL" id="PSR22008.1"/>
    </source>
</evidence>
<feature type="transmembrane region" description="Helical" evidence="5">
    <location>
        <begin position="168"/>
        <end position="186"/>
    </location>
</feature>
<feature type="transmembrane region" description="Helical" evidence="5">
    <location>
        <begin position="217"/>
        <end position="239"/>
    </location>
</feature>
<accession>A0A2T2WIE3</accession>
<feature type="transmembrane region" description="Helical" evidence="5">
    <location>
        <begin position="129"/>
        <end position="148"/>
    </location>
</feature>
<dbReference type="InterPro" id="IPR001694">
    <property type="entry name" value="NADH_UbQ_OxRdtase_su1/FPO"/>
</dbReference>
<evidence type="ECO:0000313" key="7">
    <source>
        <dbReference type="Proteomes" id="UP000241848"/>
    </source>
</evidence>
<feature type="transmembrane region" description="Helical" evidence="5">
    <location>
        <begin position="251"/>
        <end position="268"/>
    </location>
</feature>
<dbReference type="GO" id="GO:0016829">
    <property type="term" value="F:lyase activity"/>
    <property type="evidence" value="ECO:0007669"/>
    <property type="project" value="UniProtKB-KW"/>
</dbReference>
<dbReference type="AlphaFoldDB" id="A0A2T2WIE3"/>
<dbReference type="Pfam" id="PF00146">
    <property type="entry name" value="NADHdh"/>
    <property type="match status" value="1"/>
</dbReference>
<proteinExistence type="predicted"/>
<dbReference type="GO" id="GO:0005886">
    <property type="term" value="C:plasma membrane"/>
    <property type="evidence" value="ECO:0007669"/>
    <property type="project" value="TreeGrafter"/>
</dbReference>
<dbReference type="PANTHER" id="PTHR43359">
    <property type="entry name" value="FORMATE HYDROGENLYASE SUBUNIT 4"/>
    <property type="match status" value="1"/>
</dbReference>
<feature type="transmembrane region" description="Helical" evidence="5">
    <location>
        <begin position="6"/>
        <end position="24"/>
    </location>
</feature>
<name>A0A2T2WIE3_9FIRM</name>
<protein>
    <submittedName>
        <fullName evidence="6">Formate hydrogenlyase</fullName>
    </submittedName>
</protein>
<keyword evidence="3 5" id="KW-1133">Transmembrane helix</keyword>